<proteinExistence type="predicted"/>
<reference evidence="2 3" key="1">
    <citation type="submission" date="2023-08" db="EMBL/GenBank/DDBJ databases">
        <title>genomic of DY56.</title>
        <authorList>
            <person name="Wang Y."/>
        </authorList>
    </citation>
    <scope>NUCLEOTIDE SEQUENCE [LARGE SCALE GENOMIC DNA]</scope>
    <source>
        <strain evidence="2 3">DY56-A-20</strain>
    </source>
</reference>
<keyword evidence="3" id="KW-1185">Reference proteome</keyword>
<dbReference type="PANTHER" id="PTHR41368:SF1">
    <property type="entry name" value="PROTEIN YGHO"/>
    <property type="match status" value="1"/>
</dbReference>
<dbReference type="InterPro" id="IPR000182">
    <property type="entry name" value="GNAT_dom"/>
</dbReference>
<dbReference type="Gene3D" id="3.40.630.30">
    <property type="match status" value="1"/>
</dbReference>
<dbReference type="RefSeq" id="WP_305930244.1">
    <property type="nucleotide sequence ID" value="NZ_JAVAIL010000003.1"/>
</dbReference>
<dbReference type="PANTHER" id="PTHR41368">
    <property type="entry name" value="PROTEIN YGHO"/>
    <property type="match status" value="1"/>
</dbReference>
<evidence type="ECO:0000313" key="3">
    <source>
        <dbReference type="Proteomes" id="UP001235664"/>
    </source>
</evidence>
<dbReference type="InterPro" id="IPR039968">
    <property type="entry name" value="BcerS-like"/>
</dbReference>
<dbReference type="PROSITE" id="PS51186">
    <property type="entry name" value="GNAT"/>
    <property type="match status" value="1"/>
</dbReference>
<name>A0ABT9HA09_9SPHN</name>
<protein>
    <submittedName>
        <fullName evidence="2">N-acetyltransferase</fullName>
    </submittedName>
</protein>
<dbReference type="Proteomes" id="UP001235664">
    <property type="component" value="Unassembled WGS sequence"/>
</dbReference>
<evidence type="ECO:0000259" key="1">
    <source>
        <dbReference type="PROSITE" id="PS51186"/>
    </source>
</evidence>
<sequence length="384" mass="43317">MTGEIGIRPVSGKRGRAEFVDLGRRFARDVPHSVPQLRSEQLELIDPARNPFFGHARAQLFVAERDGAPIGRISAHIDELALELPPEQGMGPGAGMFGYFDAEDEQAAHALLAKAEEWLRQEGMTRVLGPISMSVWEEPGLLVAGHDHSPMIMMGHHPAHYRGWIESAGYTVAKLLRTYELPVKEEFPPLIRRIVASGERNERIKVRYVDKAQWDREVRIVLEILNDAWSDNWGFVPFTDRETAYAGKKLRPLIHEEINMIAELDGKPAAFMLTFPDVNDVLRKTGGKLLPFGWLRLLRWARNPKGAGMRVPLMGVRKELHNSRLASQLAFMMISQIRHNAAEIWNSERGEIGWVLDDNKGMVAIAETIGATVNREYAVFQKPL</sequence>
<feature type="domain" description="N-acetyltransferase" evidence="1">
    <location>
        <begin position="5"/>
        <end position="194"/>
    </location>
</feature>
<gene>
    <name evidence="2" type="ORF">Q9K01_10730</name>
</gene>
<dbReference type="InterPro" id="IPR016181">
    <property type="entry name" value="Acyl_CoA_acyltransferase"/>
</dbReference>
<dbReference type="EMBL" id="JAVAIL010000003">
    <property type="protein sequence ID" value="MDP4540101.1"/>
    <property type="molecule type" value="Genomic_DNA"/>
</dbReference>
<evidence type="ECO:0000313" key="2">
    <source>
        <dbReference type="EMBL" id="MDP4540101.1"/>
    </source>
</evidence>
<accession>A0ABT9HA09</accession>
<comment type="caution">
    <text evidence="2">The sequence shown here is derived from an EMBL/GenBank/DDBJ whole genome shotgun (WGS) entry which is preliminary data.</text>
</comment>
<dbReference type="SUPFAM" id="SSF55729">
    <property type="entry name" value="Acyl-CoA N-acyltransferases (Nat)"/>
    <property type="match status" value="1"/>
</dbReference>
<organism evidence="2 3">
    <name type="scientific">Qipengyuania benthica</name>
    <dbReference type="NCBI Taxonomy" id="3067651"/>
    <lineage>
        <taxon>Bacteria</taxon>
        <taxon>Pseudomonadati</taxon>
        <taxon>Pseudomonadota</taxon>
        <taxon>Alphaproteobacteria</taxon>
        <taxon>Sphingomonadales</taxon>
        <taxon>Erythrobacteraceae</taxon>
        <taxon>Qipengyuania</taxon>
    </lineage>
</organism>